<gene>
    <name evidence="1" type="ORF">PLA107_034895</name>
</gene>
<dbReference type="RefSeq" id="WP_005742493.1">
    <property type="nucleotide sequence ID" value="NZ_CP031226.1"/>
</dbReference>
<sequence length="322" mass="35674">MQHLEVVTRHAIEMGTKEDIVSGFTPGLITTGFLKAAFSPKALTTGVSETVLSLIDRDHNAARATNLIILRHGDELCPEIDSHCLKRLVNVIKSHIGLGKGAFFAVMKYMPEDFSVVQLKQWIRDDGVKGLDLSLIESVLSHAIKHSRFHVVHAMCEQMVQRDAVAEMQESLLSAPPETLEAAALGKYISKDRMVEMFCRRNAFQQAQAVAGDDSELDTIVRDSIARHLNLRGPHANWVEVFAKLTERMDEVIDQQMLIDRHKSAAIVVLNKIASLDSDSISKQINTDRLRLFAYQLGLTQVLGSVKSGAARDKAFGHDLGL</sequence>
<organism evidence="1 2">
    <name type="scientific">Pseudomonas amygdali pv. lachrymans str. M301315</name>
    <dbReference type="NCBI Taxonomy" id="629260"/>
    <lineage>
        <taxon>Bacteria</taxon>
        <taxon>Pseudomonadati</taxon>
        <taxon>Pseudomonadota</taxon>
        <taxon>Gammaproteobacteria</taxon>
        <taxon>Pseudomonadales</taxon>
        <taxon>Pseudomonadaceae</taxon>
        <taxon>Pseudomonas</taxon>
        <taxon>Pseudomonas amygdali</taxon>
    </lineage>
</organism>
<geneLocation type="plasmid" evidence="2">
    <name>pmppla107</name>
</geneLocation>
<dbReference type="AlphaFoldDB" id="A0AAD0PX56"/>
<protein>
    <submittedName>
        <fullName evidence="1">Uncharacterized protein</fullName>
    </submittedName>
</protein>
<reference evidence="1 2" key="1">
    <citation type="journal article" date="2011" name="PLoS Pathog.">
        <title>Dynamic evolution of pathogenicity revealed by sequencing and comparative genomics of 19 Pseudomonas syringae isolates.</title>
        <authorList>
            <person name="Baltrus D.A."/>
            <person name="Nishimura M.T."/>
            <person name="Romanchuk A."/>
            <person name="Chang J.H."/>
            <person name="Mukhtar M.S."/>
            <person name="Cherkis K."/>
            <person name="Roach J."/>
            <person name="Grant S.R."/>
            <person name="Jones C.D."/>
            <person name="Dangl J.L."/>
        </authorList>
    </citation>
    <scope>NUCLEOTIDE SEQUENCE [LARGE SCALE GENOMIC DNA]</scope>
    <source>
        <strain evidence="1 2">M301315</strain>
    </source>
</reference>
<name>A0AAD0PX56_PSEAV</name>
<evidence type="ECO:0000313" key="2">
    <source>
        <dbReference type="Proteomes" id="UP000006426"/>
    </source>
</evidence>
<evidence type="ECO:0000313" key="1">
    <source>
        <dbReference type="EMBL" id="AXH60361.1"/>
    </source>
</evidence>
<dbReference type="Proteomes" id="UP000006426">
    <property type="component" value="Plasmid pmppla107"/>
</dbReference>
<dbReference type="GeneID" id="39473947"/>
<accession>A0AAD0PX56</accession>
<proteinExistence type="predicted"/>
<keyword evidence="1" id="KW-0614">Plasmid</keyword>
<dbReference type="EMBL" id="CP031226">
    <property type="protein sequence ID" value="AXH60361.1"/>
    <property type="molecule type" value="Genomic_DNA"/>
</dbReference>